<gene>
    <name evidence="12" type="ORF">UFOPK2657_00624</name>
</gene>
<feature type="transmembrane region" description="Helical" evidence="11">
    <location>
        <begin position="47"/>
        <end position="63"/>
    </location>
</feature>
<sequence length="251" mass="27371">MEEVKGLVVSNHDLVYNALSFSTAALGIAFVYFLVSRNRIAPAYRNAITMSAMICGIAAYHYWRMFSNFSGGEWNEGYRYADWLLTVPLLVAELVVVSGVSKEVAKKVTPRLVIAALLMIATGYPGEVAAHGSSDRTLWGAISGAFMLYVLYELFAGEVGKTLKTQTGEIGKKLNNLRYLLVFTWGIYPIFYILGDSTSWLAEQIGLSPEEATTVIQVGYSASDVLAKAGYGLVIMSIALARSESEGYRAA</sequence>
<dbReference type="InterPro" id="IPR001425">
    <property type="entry name" value="Arc/bac/fun_rhodopsins"/>
</dbReference>
<evidence type="ECO:0000256" key="3">
    <source>
        <dbReference type="ARBA" id="ARBA00022543"/>
    </source>
</evidence>
<evidence type="ECO:0000256" key="1">
    <source>
        <dbReference type="ARBA" id="ARBA00004141"/>
    </source>
</evidence>
<evidence type="ECO:0000256" key="6">
    <source>
        <dbReference type="ARBA" id="ARBA00022925"/>
    </source>
</evidence>
<keyword evidence="4" id="KW-0716">Sensory transduction</keyword>
<dbReference type="AlphaFoldDB" id="A0A6J6QNI5"/>
<comment type="similarity">
    <text evidence="2">Belongs to the archaeal/bacterial/fungal opsin family.</text>
</comment>
<dbReference type="GO" id="GO:0005216">
    <property type="term" value="F:monoatomic ion channel activity"/>
    <property type="evidence" value="ECO:0007669"/>
    <property type="project" value="InterPro"/>
</dbReference>
<evidence type="ECO:0000256" key="7">
    <source>
        <dbReference type="ARBA" id="ARBA00022989"/>
    </source>
</evidence>
<organism evidence="12">
    <name type="scientific">freshwater metagenome</name>
    <dbReference type="NCBI Taxonomy" id="449393"/>
    <lineage>
        <taxon>unclassified sequences</taxon>
        <taxon>metagenomes</taxon>
        <taxon>ecological metagenomes</taxon>
    </lineage>
</organism>
<dbReference type="PROSITE" id="PS00950">
    <property type="entry name" value="BACTERIAL_OPSIN_1"/>
    <property type="match status" value="1"/>
</dbReference>
<feature type="transmembrane region" description="Helical" evidence="11">
    <location>
        <begin position="138"/>
        <end position="156"/>
    </location>
</feature>
<keyword evidence="10" id="KW-0675">Receptor</keyword>
<keyword evidence="8" id="KW-0157">Chromophore</keyword>
<keyword evidence="9 11" id="KW-0472">Membrane</keyword>
<dbReference type="PANTHER" id="PTHR28286">
    <property type="match status" value="1"/>
</dbReference>
<protein>
    <submittedName>
        <fullName evidence="12">Unannotated protein</fullName>
    </submittedName>
</protein>
<feature type="transmembrane region" description="Helical" evidence="11">
    <location>
        <begin position="14"/>
        <end position="35"/>
    </location>
</feature>
<feature type="transmembrane region" description="Helical" evidence="11">
    <location>
        <begin position="83"/>
        <end position="101"/>
    </location>
</feature>
<keyword evidence="3" id="KW-0600">Photoreceptor protein</keyword>
<reference evidence="12" key="1">
    <citation type="submission" date="2020-05" db="EMBL/GenBank/DDBJ databases">
        <authorList>
            <person name="Chiriac C."/>
            <person name="Salcher M."/>
            <person name="Ghai R."/>
            <person name="Kavagutti S V."/>
        </authorList>
    </citation>
    <scope>NUCLEOTIDE SEQUENCE</scope>
</reference>
<dbReference type="SMART" id="SM01021">
    <property type="entry name" value="Bac_rhodopsin"/>
    <property type="match status" value="1"/>
</dbReference>
<keyword evidence="5 11" id="KW-0812">Transmembrane</keyword>
<evidence type="ECO:0000256" key="8">
    <source>
        <dbReference type="ARBA" id="ARBA00022991"/>
    </source>
</evidence>
<dbReference type="EMBL" id="CAEZYG010000096">
    <property type="protein sequence ID" value="CAB4713390.1"/>
    <property type="molecule type" value="Genomic_DNA"/>
</dbReference>
<dbReference type="Gene3D" id="1.20.1070.10">
    <property type="entry name" value="Rhodopsin 7-helix transmembrane proteins"/>
    <property type="match status" value="1"/>
</dbReference>
<dbReference type="GO" id="GO:0009881">
    <property type="term" value="F:photoreceptor activity"/>
    <property type="evidence" value="ECO:0007669"/>
    <property type="project" value="UniProtKB-KW"/>
</dbReference>
<dbReference type="Pfam" id="PF01036">
    <property type="entry name" value="Bac_rhodopsin"/>
    <property type="match status" value="1"/>
</dbReference>
<evidence type="ECO:0000256" key="9">
    <source>
        <dbReference type="ARBA" id="ARBA00023136"/>
    </source>
</evidence>
<evidence type="ECO:0000256" key="4">
    <source>
        <dbReference type="ARBA" id="ARBA00022606"/>
    </source>
</evidence>
<evidence type="ECO:0000313" key="12">
    <source>
        <dbReference type="EMBL" id="CAB4713390.1"/>
    </source>
</evidence>
<proteinExistence type="inferred from homology"/>
<keyword evidence="6" id="KW-0681">Retinal protein</keyword>
<dbReference type="PRINTS" id="PR00251">
    <property type="entry name" value="BACTRLOPSIN"/>
</dbReference>
<keyword evidence="7 11" id="KW-1133">Transmembrane helix</keyword>
<evidence type="ECO:0000256" key="10">
    <source>
        <dbReference type="ARBA" id="ARBA00023170"/>
    </source>
</evidence>
<accession>A0A6J6QNI5</accession>
<evidence type="ECO:0000256" key="2">
    <source>
        <dbReference type="ARBA" id="ARBA00008130"/>
    </source>
</evidence>
<dbReference type="InterPro" id="IPR018229">
    <property type="entry name" value="Rhodopsin_retinal_BS"/>
</dbReference>
<evidence type="ECO:0000256" key="11">
    <source>
        <dbReference type="SAM" id="Phobius"/>
    </source>
</evidence>
<dbReference type="SUPFAM" id="SSF81321">
    <property type="entry name" value="Family A G protein-coupled receptor-like"/>
    <property type="match status" value="1"/>
</dbReference>
<dbReference type="PANTHER" id="PTHR28286:SF2">
    <property type="entry name" value="BACTERIORHODOPSIN _OPSIN, NOPA (EUROFUNG)"/>
    <property type="match status" value="1"/>
</dbReference>
<feature type="transmembrane region" description="Helical" evidence="11">
    <location>
        <begin position="177"/>
        <end position="195"/>
    </location>
</feature>
<dbReference type="GO" id="GO:0007602">
    <property type="term" value="P:phototransduction"/>
    <property type="evidence" value="ECO:0007669"/>
    <property type="project" value="UniProtKB-KW"/>
</dbReference>
<name>A0A6J6QNI5_9ZZZZ</name>
<dbReference type="GO" id="GO:0016020">
    <property type="term" value="C:membrane"/>
    <property type="evidence" value="ECO:0007669"/>
    <property type="project" value="UniProtKB-SubCell"/>
</dbReference>
<comment type="subcellular location">
    <subcellularLocation>
        <location evidence="1">Membrane</location>
        <topology evidence="1">Multi-pass membrane protein</topology>
    </subcellularLocation>
</comment>
<feature type="transmembrane region" description="Helical" evidence="11">
    <location>
        <begin position="108"/>
        <end position="126"/>
    </location>
</feature>
<evidence type="ECO:0000256" key="5">
    <source>
        <dbReference type="ARBA" id="ARBA00022692"/>
    </source>
</evidence>